<dbReference type="EMBL" id="KV417584">
    <property type="protein sequence ID" value="KZP17304.1"/>
    <property type="molecule type" value="Genomic_DNA"/>
</dbReference>
<evidence type="ECO:0000313" key="2">
    <source>
        <dbReference type="EMBL" id="KZP17304.1"/>
    </source>
</evidence>
<name>A0A166FYN9_9AGAM</name>
<protein>
    <submittedName>
        <fullName evidence="2">Uncharacterized protein</fullName>
    </submittedName>
</protein>
<feature type="region of interest" description="Disordered" evidence="1">
    <location>
        <begin position="135"/>
        <end position="165"/>
    </location>
</feature>
<keyword evidence="3" id="KW-1185">Reference proteome</keyword>
<dbReference type="AlphaFoldDB" id="A0A166FYN9"/>
<dbReference type="Proteomes" id="UP000076532">
    <property type="component" value="Unassembled WGS sequence"/>
</dbReference>
<reference evidence="2 3" key="1">
    <citation type="journal article" date="2016" name="Mol. Biol. Evol.">
        <title>Comparative Genomics of Early-Diverging Mushroom-Forming Fungi Provides Insights into the Origins of Lignocellulose Decay Capabilities.</title>
        <authorList>
            <person name="Nagy L.G."/>
            <person name="Riley R."/>
            <person name="Tritt A."/>
            <person name="Adam C."/>
            <person name="Daum C."/>
            <person name="Floudas D."/>
            <person name="Sun H."/>
            <person name="Yadav J.S."/>
            <person name="Pangilinan J."/>
            <person name="Larsson K.H."/>
            <person name="Matsuura K."/>
            <person name="Barry K."/>
            <person name="Labutti K."/>
            <person name="Kuo R."/>
            <person name="Ohm R.A."/>
            <person name="Bhattacharya S.S."/>
            <person name="Shirouzu T."/>
            <person name="Yoshinaga Y."/>
            <person name="Martin F.M."/>
            <person name="Grigoriev I.V."/>
            <person name="Hibbett D.S."/>
        </authorList>
    </citation>
    <scope>NUCLEOTIDE SEQUENCE [LARGE SCALE GENOMIC DNA]</scope>
    <source>
        <strain evidence="2 3">CBS 109695</strain>
    </source>
</reference>
<proteinExistence type="predicted"/>
<organism evidence="2 3">
    <name type="scientific">Athelia psychrophila</name>
    <dbReference type="NCBI Taxonomy" id="1759441"/>
    <lineage>
        <taxon>Eukaryota</taxon>
        <taxon>Fungi</taxon>
        <taxon>Dikarya</taxon>
        <taxon>Basidiomycota</taxon>
        <taxon>Agaricomycotina</taxon>
        <taxon>Agaricomycetes</taxon>
        <taxon>Agaricomycetidae</taxon>
        <taxon>Atheliales</taxon>
        <taxon>Atheliaceae</taxon>
        <taxon>Athelia</taxon>
    </lineage>
</organism>
<sequence>MKTRTLRTRPAPGIREHIRGHKGCEKLGSLERAPKAPPVCRTQTPAACIARLGPRHPSMGSICGGRTVRVCQNLHWETRQLPGAPVHPRTVAHSTHVNLPPGPTTPPRTWGRQRDIHCGCFWCALDTSDKRVQARVQAGRSGKRTTATTPPWASSSRPGRLIEDV</sequence>
<feature type="compositionally biased region" description="Low complexity" evidence="1">
    <location>
        <begin position="144"/>
        <end position="158"/>
    </location>
</feature>
<gene>
    <name evidence="2" type="ORF">FIBSPDRAFT_934144</name>
</gene>
<accession>A0A166FYN9</accession>
<evidence type="ECO:0000313" key="3">
    <source>
        <dbReference type="Proteomes" id="UP000076532"/>
    </source>
</evidence>
<evidence type="ECO:0000256" key="1">
    <source>
        <dbReference type="SAM" id="MobiDB-lite"/>
    </source>
</evidence>